<feature type="domain" description="Aminoglycoside phosphotransferase" evidence="1">
    <location>
        <begin position="50"/>
        <end position="195"/>
    </location>
</feature>
<dbReference type="PANTHER" id="PTHR21310">
    <property type="entry name" value="AMINOGLYCOSIDE PHOSPHOTRANSFERASE-RELATED-RELATED"/>
    <property type="match status" value="1"/>
</dbReference>
<dbReference type="Proteomes" id="UP000030651">
    <property type="component" value="Unassembled WGS sequence"/>
</dbReference>
<name>W3XDU9_PESFW</name>
<protein>
    <recommendedName>
        <fullName evidence="1">Aminoglycoside phosphotransferase domain-containing protein</fullName>
    </recommendedName>
</protein>
<gene>
    <name evidence="2" type="ORF">PFICI_02224</name>
</gene>
<dbReference type="KEGG" id="pfy:PFICI_02224"/>
<dbReference type="HOGENOM" id="CLU_030124_2_0_1"/>
<dbReference type="OrthoDB" id="2906425at2759"/>
<dbReference type="InParanoid" id="W3XDU9"/>
<dbReference type="InterPro" id="IPR002575">
    <property type="entry name" value="Aminoglycoside_PTrfase"/>
</dbReference>
<organism evidence="2 3">
    <name type="scientific">Pestalotiopsis fici (strain W106-1 / CGMCC3.15140)</name>
    <dbReference type="NCBI Taxonomy" id="1229662"/>
    <lineage>
        <taxon>Eukaryota</taxon>
        <taxon>Fungi</taxon>
        <taxon>Dikarya</taxon>
        <taxon>Ascomycota</taxon>
        <taxon>Pezizomycotina</taxon>
        <taxon>Sordariomycetes</taxon>
        <taxon>Xylariomycetidae</taxon>
        <taxon>Amphisphaeriales</taxon>
        <taxon>Sporocadaceae</taxon>
        <taxon>Pestalotiopsis</taxon>
    </lineage>
</organism>
<dbReference type="OMA" id="DERYNPA"/>
<dbReference type="SUPFAM" id="SSF56112">
    <property type="entry name" value="Protein kinase-like (PK-like)"/>
    <property type="match status" value="1"/>
</dbReference>
<dbReference type="Gene3D" id="3.90.1200.10">
    <property type="match status" value="1"/>
</dbReference>
<evidence type="ECO:0000313" key="2">
    <source>
        <dbReference type="EMBL" id="ETS84199.1"/>
    </source>
</evidence>
<dbReference type="Pfam" id="PF01636">
    <property type="entry name" value="APH"/>
    <property type="match status" value="1"/>
</dbReference>
<evidence type="ECO:0000259" key="1">
    <source>
        <dbReference type="Pfam" id="PF01636"/>
    </source>
</evidence>
<evidence type="ECO:0000313" key="3">
    <source>
        <dbReference type="Proteomes" id="UP000030651"/>
    </source>
</evidence>
<dbReference type="Gene3D" id="3.30.200.20">
    <property type="entry name" value="Phosphorylase Kinase, domain 1"/>
    <property type="match status" value="1"/>
</dbReference>
<dbReference type="GeneID" id="19267237"/>
<dbReference type="InterPro" id="IPR011009">
    <property type="entry name" value="Kinase-like_dom_sf"/>
</dbReference>
<reference evidence="3" key="1">
    <citation type="journal article" date="2015" name="BMC Genomics">
        <title>Genomic and transcriptomic analysis of the endophytic fungus Pestalotiopsis fici reveals its lifestyle and high potential for synthesis of natural products.</title>
        <authorList>
            <person name="Wang X."/>
            <person name="Zhang X."/>
            <person name="Liu L."/>
            <person name="Xiang M."/>
            <person name="Wang W."/>
            <person name="Sun X."/>
            <person name="Che Y."/>
            <person name="Guo L."/>
            <person name="Liu G."/>
            <person name="Guo L."/>
            <person name="Wang C."/>
            <person name="Yin W.B."/>
            <person name="Stadler M."/>
            <person name="Zhang X."/>
            <person name="Liu X."/>
        </authorList>
    </citation>
    <scope>NUCLEOTIDE SEQUENCE [LARGE SCALE GENOMIC DNA]</scope>
    <source>
        <strain evidence="3">W106-1 / CGMCC3.15140</strain>
    </source>
</reference>
<dbReference type="RefSeq" id="XP_007828996.1">
    <property type="nucleotide sequence ID" value="XM_007830805.1"/>
</dbReference>
<dbReference type="PANTHER" id="PTHR21310:SF13">
    <property type="entry name" value="AMINOGLYCOSIDE PHOSPHOTRANSFERASE DOMAIN-CONTAINING PROTEIN"/>
    <property type="match status" value="1"/>
</dbReference>
<dbReference type="EMBL" id="KI912110">
    <property type="protein sequence ID" value="ETS84199.1"/>
    <property type="molecule type" value="Genomic_DNA"/>
</dbReference>
<keyword evidence="3" id="KW-1185">Reference proteome</keyword>
<accession>W3XDU9</accession>
<dbReference type="AlphaFoldDB" id="W3XDU9"/>
<dbReference type="eggNOG" id="ENOG502T03A">
    <property type="taxonomic scope" value="Eukaryota"/>
</dbReference>
<dbReference type="FunCoup" id="W3XDU9">
    <property type="interactions" value="14"/>
</dbReference>
<sequence>MSWSQYLPQDRIKWTGGYWTHPIWPSEPDVAVIKDIVASVLPEKEIDFSVQFLADGARHKVYDVSHSSWSKTYLFRVAIPLDPRLKTESEMATLVFLGQRTTIPVPKPIAWSSSAEGKLGYEWALVEKIPGVELGEVWRKMPWEKKIEITETIAEFLVQLWAPNMRLAKIGSLYLGHAEFSDDHILEHKKDDNEDDRLDSCPAKKTDPKNLGKDKFTIGSAVDSAFFSDRRRYLTTNRGPFSSCHDWLDALIHLEQEMIRTAKVLLESKEDLTPEHQAEDWDDLVDEIGVDEDDFEKEYDDMVALCHKYKEILPLVFPLQEAPYEDKLSCVLQHYDLRDANILVDPETFEITGIIDWEQTYSVPDWYGIDYPMFINTDEPYDEGEPPVPTTYDEDSPDYNAVLVGNRDRWDAKQLREHFDHAVQKLMGAKDWRPAAAQNRLKELFIEGTANLTDPWCHAKYNMKCILEALKISETAAFNSERSDQIDTELDGS</sequence>
<dbReference type="InterPro" id="IPR051678">
    <property type="entry name" value="AGP_Transferase"/>
</dbReference>
<proteinExistence type="predicted"/>